<gene>
    <name evidence="6" type="ORF">JYP50_05700</name>
</gene>
<sequence length="196" mass="21747">MVARKTDTKRRIVEAANKLFYMAGIRATSVDAIAEKAGITKRTLYYHFQSKDDLIAAYLNTRDQVNLHTYQKWFDGQEGEVTDKIRAVFDGISKATSHPKWRGCGFQRTEGELANKPGHPAIKVASSHKKNVEQWLAGEFHRYNLANAEVTARHVLLLLEGALSTMLVHHDPAYVREAGNAAALLVGCDLRAGEGA</sequence>
<feature type="DNA-binding region" description="H-T-H motif" evidence="4">
    <location>
        <begin position="29"/>
        <end position="48"/>
    </location>
</feature>
<dbReference type="InterPro" id="IPR009057">
    <property type="entry name" value="Homeodomain-like_sf"/>
</dbReference>
<keyword evidence="2 4" id="KW-0238">DNA-binding</keyword>
<evidence type="ECO:0000256" key="2">
    <source>
        <dbReference type="ARBA" id="ARBA00023125"/>
    </source>
</evidence>
<feature type="domain" description="HTH tetR-type" evidence="5">
    <location>
        <begin position="6"/>
        <end position="66"/>
    </location>
</feature>
<evidence type="ECO:0000313" key="6">
    <source>
        <dbReference type="EMBL" id="MBN7796071.1"/>
    </source>
</evidence>
<comment type="caution">
    <text evidence="6">The sequence shown here is derived from an EMBL/GenBank/DDBJ whole genome shotgun (WGS) entry which is preliminary data.</text>
</comment>
<dbReference type="PANTHER" id="PTHR30055:SF200">
    <property type="entry name" value="HTH-TYPE TRANSCRIPTIONAL REPRESSOR BDCR"/>
    <property type="match status" value="1"/>
</dbReference>
<name>A0A939DDB9_9GAMM</name>
<evidence type="ECO:0000256" key="3">
    <source>
        <dbReference type="ARBA" id="ARBA00023163"/>
    </source>
</evidence>
<dbReference type="SUPFAM" id="SSF46689">
    <property type="entry name" value="Homeodomain-like"/>
    <property type="match status" value="1"/>
</dbReference>
<accession>A0A939DDB9</accession>
<dbReference type="RefSeq" id="WP_206559519.1">
    <property type="nucleotide sequence ID" value="NZ_JAFKCZ010000004.1"/>
</dbReference>
<dbReference type="InterPro" id="IPR001647">
    <property type="entry name" value="HTH_TetR"/>
</dbReference>
<organism evidence="6 7">
    <name type="scientific">Parahaliea mediterranea</name>
    <dbReference type="NCBI Taxonomy" id="651086"/>
    <lineage>
        <taxon>Bacteria</taxon>
        <taxon>Pseudomonadati</taxon>
        <taxon>Pseudomonadota</taxon>
        <taxon>Gammaproteobacteria</taxon>
        <taxon>Cellvibrionales</taxon>
        <taxon>Halieaceae</taxon>
        <taxon>Parahaliea</taxon>
    </lineage>
</organism>
<evidence type="ECO:0000313" key="7">
    <source>
        <dbReference type="Proteomes" id="UP000664303"/>
    </source>
</evidence>
<dbReference type="EMBL" id="JAFKCZ010000004">
    <property type="protein sequence ID" value="MBN7796071.1"/>
    <property type="molecule type" value="Genomic_DNA"/>
</dbReference>
<dbReference type="AlphaFoldDB" id="A0A939DDB9"/>
<dbReference type="SUPFAM" id="SSF48498">
    <property type="entry name" value="Tetracyclin repressor-like, C-terminal domain"/>
    <property type="match status" value="1"/>
</dbReference>
<dbReference type="GO" id="GO:0003700">
    <property type="term" value="F:DNA-binding transcription factor activity"/>
    <property type="evidence" value="ECO:0007669"/>
    <property type="project" value="TreeGrafter"/>
</dbReference>
<reference evidence="6" key="1">
    <citation type="submission" date="2021-02" db="EMBL/GenBank/DDBJ databases">
        <title>PHA producing bacteria isolated from coastal sediment in Guangdong, Shenzhen.</title>
        <authorList>
            <person name="Zheng W."/>
            <person name="Yu S."/>
            <person name="Huang Y."/>
        </authorList>
    </citation>
    <scope>NUCLEOTIDE SEQUENCE</scope>
    <source>
        <strain evidence="6">TN14-10</strain>
    </source>
</reference>
<dbReference type="FunFam" id="1.10.10.60:FF:000141">
    <property type="entry name" value="TetR family transcriptional regulator"/>
    <property type="match status" value="1"/>
</dbReference>
<dbReference type="GO" id="GO:0000976">
    <property type="term" value="F:transcription cis-regulatory region binding"/>
    <property type="evidence" value="ECO:0007669"/>
    <property type="project" value="TreeGrafter"/>
</dbReference>
<protein>
    <submittedName>
        <fullName evidence="6">TetR/AcrR family transcriptional regulator</fullName>
    </submittedName>
</protein>
<evidence type="ECO:0000259" key="5">
    <source>
        <dbReference type="PROSITE" id="PS50977"/>
    </source>
</evidence>
<evidence type="ECO:0000256" key="1">
    <source>
        <dbReference type="ARBA" id="ARBA00023015"/>
    </source>
</evidence>
<dbReference type="PRINTS" id="PR00455">
    <property type="entry name" value="HTHTETR"/>
</dbReference>
<dbReference type="Pfam" id="PF00440">
    <property type="entry name" value="TetR_N"/>
    <property type="match status" value="1"/>
</dbReference>
<keyword evidence="1" id="KW-0805">Transcription regulation</keyword>
<dbReference type="PANTHER" id="PTHR30055">
    <property type="entry name" value="HTH-TYPE TRANSCRIPTIONAL REGULATOR RUTR"/>
    <property type="match status" value="1"/>
</dbReference>
<dbReference type="PROSITE" id="PS50977">
    <property type="entry name" value="HTH_TETR_2"/>
    <property type="match status" value="1"/>
</dbReference>
<dbReference type="InterPro" id="IPR023772">
    <property type="entry name" value="DNA-bd_HTH_TetR-type_CS"/>
</dbReference>
<dbReference type="InterPro" id="IPR050109">
    <property type="entry name" value="HTH-type_TetR-like_transc_reg"/>
</dbReference>
<dbReference type="PROSITE" id="PS01081">
    <property type="entry name" value="HTH_TETR_1"/>
    <property type="match status" value="1"/>
</dbReference>
<evidence type="ECO:0000256" key="4">
    <source>
        <dbReference type="PROSITE-ProRule" id="PRU00335"/>
    </source>
</evidence>
<dbReference type="Proteomes" id="UP000664303">
    <property type="component" value="Unassembled WGS sequence"/>
</dbReference>
<keyword evidence="3" id="KW-0804">Transcription</keyword>
<dbReference type="Gene3D" id="1.10.357.10">
    <property type="entry name" value="Tetracycline Repressor, domain 2"/>
    <property type="match status" value="1"/>
</dbReference>
<dbReference type="InterPro" id="IPR036271">
    <property type="entry name" value="Tet_transcr_reg_TetR-rel_C_sf"/>
</dbReference>
<keyword evidence="7" id="KW-1185">Reference proteome</keyword>
<proteinExistence type="predicted"/>